<dbReference type="EMBL" id="CP011058">
    <property type="protein sequence ID" value="AJY74925.1"/>
    <property type="molecule type" value="Genomic_DNA"/>
</dbReference>
<dbReference type="PROSITE" id="PS50198">
    <property type="entry name" value="PPIC_PPIASE_2"/>
    <property type="match status" value="1"/>
</dbReference>
<protein>
    <recommendedName>
        <fullName evidence="4">PpiC domain-containing protein</fullName>
    </recommendedName>
</protein>
<dbReference type="KEGG" id="pbj:VN24_10415"/>
<dbReference type="SUPFAM" id="SSF54534">
    <property type="entry name" value="FKBP-like"/>
    <property type="match status" value="1"/>
</dbReference>
<dbReference type="HOGENOM" id="CLU_034646_5_1_9"/>
<evidence type="ECO:0000313" key="6">
    <source>
        <dbReference type="Proteomes" id="UP000032633"/>
    </source>
</evidence>
<dbReference type="Proteomes" id="UP000032633">
    <property type="component" value="Chromosome"/>
</dbReference>
<dbReference type="OrthoDB" id="14196at2"/>
<dbReference type="GO" id="GO:0003755">
    <property type="term" value="F:peptidyl-prolyl cis-trans isomerase activity"/>
    <property type="evidence" value="ECO:0007669"/>
    <property type="project" value="UniProtKB-KW"/>
</dbReference>
<feature type="domain" description="PpiC" evidence="4">
    <location>
        <begin position="178"/>
        <end position="286"/>
    </location>
</feature>
<feature type="compositionally biased region" description="Basic and acidic residues" evidence="2">
    <location>
        <begin position="342"/>
        <end position="362"/>
    </location>
</feature>
<reference evidence="5 6" key="1">
    <citation type="journal article" date="2015" name="J. Biotechnol.">
        <title>Complete genome sequence of Paenibacillus beijingensis 7188(T) (=DSM 24997(T)), a novel rhizobacterium from jujube garden soil.</title>
        <authorList>
            <person name="Kwak Y."/>
            <person name="Shin J.H."/>
        </authorList>
    </citation>
    <scope>NUCLEOTIDE SEQUENCE [LARGE SCALE GENOMIC DNA]</scope>
    <source>
        <strain evidence="5 6">DSM 24997</strain>
    </source>
</reference>
<feature type="chain" id="PRO_5002296460" description="PpiC domain-containing protein" evidence="3">
    <location>
        <begin position="29"/>
        <end position="362"/>
    </location>
</feature>
<gene>
    <name evidence="5" type="ORF">VN24_10415</name>
</gene>
<dbReference type="STRING" id="1126833.VN24_10415"/>
<feature type="signal peptide" evidence="3">
    <location>
        <begin position="1"/>
        <end position="28"/>
    </location>
</feature>
<proteinExistence type="predicted"/>
<keyword evidence="6" id="KW-1185">Reference proteome</keyword>
<dbReference type="AlphaFoldDB" id="A0A0D5NIH8"/>
<evidence type="ECO:0000256" key="2">
    <source>
        <dbReference type="SAM" id="MobiDB-lite"/>
    </source>
</evidence>
<dbReference type="SUPFAM" id="SSF109998">
    <property type="entry name" value="Triger factor/SurA peptide-binding domain-like"/>
    <property type="match status" value="1"/>
</dbReference>
<reference evidence="6" key="2">
    <citation type="submission" date="2015-03" db="EMBL/GenBank/DDBJ databases">
        <title>Genome sequence of Paenibacillus beijingensis strain DSM 24997T.</title>
        <authorList>
            <person name="Kwak Y."/>
            <person name="Shin J.-H."/>
        </authorList>
    </citation>
    <scope>NUCLEOTIDE SEQUENCE [LARGE SCALE GENOMIC DNA]</scope>
    <source>
        <strain evidence="6">DSM 24997</strain>
    </source>
</reference>
<dbReference type="Pfam" id="PF13616">
    <property type="entry name" value="Rotamase_3"/>
    <property type="match status" value="1"/>
</dbReference>
<keyword evidence="1" id="KW-0697">Rotamase</keyword>
<dbReference type="InterPro" id="IPR046357">
    <property type="entry name" value="PPIase_dom_sf"/>
</dbReference>
<name>A0A0D5NIH8_9BACL</name>
<dbReference type="InterPro" id="IPR050245">
    <property type="entry name" value="PrsA_foldase"/>
</dbReference>
<dbReference type="RefSeq" id="WP_045670358.1">
    <property type="nucleotide sequence ID" value="NZ_CP011058.1"/>
</dbReference>
<keyword evidence="1" id="KW-0413">Isomerase</keyword>
<dbReference type="PANTHER" id="PTHR47245:SF2">
    <property type="entry name" value="PEPTIDYL-PROLYL CIS-TRANS ISOMERASE HP_0175-RELATED"/>
    <property type="match status" value="1"/>
</dbReference>
<sequence length="362" mass="39627">MLHNKERSVWRVSLLLLLTAALMLTAAACGKKDDSAAFSGAGKGTVIATYKDGEVTDKEFDNFLNVFGLINAQYASVITIPQYKDELLKQYIGYKILYDRASGDAKKKAKTEADTQYKSFAQSTVGEQTAAAAMKAKNISESDAKAFFNLVMTVSEGMNEKVTDDKLKKQFDSSKNDFTVVTVRHVLVAMNDAQTGKELRKKEAALARAQDVKKLLAADDTEANWKKIAAEYSDDPGSKEQGGQYADQAVGNWVAAFKKAALEQKVGVIGDPVETEYGYHVIKVEKREPVTYDKLSENQTGELKNSVVNNEMTTFMEKELPTLITKQTKFADEQPKSGGNGTDDKAKEDGGSADKKEDGSSK</sequence>
<dbReference type="Gene3D" id="3.10.50.40">
    <property type="match status" value="1"/>
</dbReference>
<evidence type="ECO:0000313" key="5">
    <source>
        <dbReference type="EMBL" id="AJY74925.1"/>
    </source>
</evidence>
<evidence type="ECO:0000256" key="3">
    <source>
        <dbReference type="SAM" id="SignalP"/>
    </source>
</evidence>
<dbReference type="PATRIC" id="fig|1126833.4.peg.2293"/>
<organism evidence="5 6">
    <name type="scientific">Paenibacillus beijingensis</name>
    <dbReference type="NCBI Taxonomy" id="1126833"/>
    <lineage>
        <taxon>Bacteria</taxon>
        <taxon>Bacillati</taxon>
        <taxon>Bacillota</taxon>
        <taxon>Bacilli</taxon>
        <taxon>Bacillales</taxon>
        <taxon>Paenibacillaceae</taxon>
        <taxon>Paenibacillus</taxon>
    </lineage>
</organism>
<accession>A0A0D5NIH8</accession>
<evidence type="ECO:0000256" key="1">
    <source>
        <dbReference type="PROSITE-ProRule" id="PRU00278"/>
    </source>
</evidence>
<dbReference type="InterPro" id="IPR027304">
    <property type="entry name" value="Trigger_fact/SurA_dom_sf"/>
</dbReference>
<dbReference type="PANTHER" id="PTHR47245">
    <property type="entry name" value="PEPTIDYLPROLYL ISOMERASE"/>
    <property type="match status" value="1"/>
</dbReference>
<dbReference type="InterPro" id="IPR000297">
    <property type="entry name" value="PPIase_PpiC"/>
</dbReference>
<keyword evidence="3" id="KW-0732">Signal</keyword>
<evidence type="ECO:0000259" key="4">
    <source>
        <dbReference type="PROSITE" id="PS50198"/>
    </source>
</evidence>
<dbReference type="PROSITE" id="PS51257">
    <property type="entry name" value="PROKAR_LIPOPROTEIN"/>
    <property type="match status" value="1"/>
</dbReference>
<feature type="region of interest" description="Disordered" evidence="2">
    <location>
        <begin position="324"/>
        <end position="362"/>
    </location>
</feature>